<dbReference type="SUPFAM" id="SSF52540">
    <property type="entry name" value="P-loop containing nucleoside triphosphate hydrolases"/>
    <property type="match status" value="1"/>
</dbReference>
<comment type="caution">
    <text evidence="1">The sequence shown here is derived from an EMBL/GenBank/DDBJ whole genome shotgun (WGS) entry which is preliminary data.</text>
</comment>
<organism evidence="1 2">
    <name type="scientific">Candidatus Electrothrix aarhusensis</name>
    <dbReference type="NCBI Taxonomy" id="1859131"/>
    <lineage>
        <taxon>Bacteria</taxon>
        <taxon>Pseudomonadati</taxon>
        <taxon>Thermodesulfobacteriota</taxon>
        <taxon>Desulfobulbia</taxon>
        <taxon>Desulfobulbales</taxon>
        <taxon>Desulfobulbaceae</taxon>
        <taxon>Candidatus Electrothrix</taxon>
    </lineage>
</organism>
<reference evidence="1 2" key="1">
    <citation type="submission" date="2017-01" db="EMBL/GenBank/DDBJ databases">
        <title>The cable genome- insights into the physiology and evolution of filamentous bacteria capable of sulfide oxidation via long distance electron transfer.</title>
        <authorList>
            <person name="Schreiber L."/>
            <person name="Bjerg J.T."/>
            <person name="Boggild A."/>
            <person name="Van De Vossenberg J."/>
            <person name="Meysman F."/>
            <person name="Nielsen L.P."/>
            <person name="Schramm A."/>
            <person name="Kjeldsen K.U."/>
        </authorList>
    </citation>
    <scope>NUCLEOTIDE SEQUENCE [LARGE SCALE GENOMIC DNA]</scope>
    <source>
        <strain evidence="1">MCF</strain>
    </source>
</reference>
<evidence type="ECO:0008006" key="3">
    <source>
        <dbReference type="Google" id="ProtNLM"/>
    </source>
</evidence>
<dbReference type="InterPro" id="IPR027417">
    <property type="entry name" value="P-loop_NTPase"/>
</dbReference>
<evidence type="ECO:0000313" key="1">
    <source>
        <dbReference type="EMBL" id="RWX46269.1"/>
    </source>
</evidence>
<proteinExistence type="predicted"/>
<gene>
    <name evidence="1" type="ORF">H206_00763</name>
</gene>
<sequence length="1686" mass="192554">MPGKEKKQSNPTSEGGLGTIFETRVQAAFVVLMLSGRVAPCLPPFPIIKLKLQGSYAGFETDDFIAFTKLGEKEAKLLAQIKHDVSITKGNRNFVKTVHRAWNDFKNKSLFNPLKDSFALITGPLDSDDINHVRPVLEWARYCENEAEFFLKINKPGFASKEKKAKIEVFRTVLTEANGADISEQQLWSFLKSFHLIGYDLDQESGGTRSLLLSLIAQYTKGEPSSLWTKILDAVQTANQNAGTVTLETLPEEITSAFSTADFSGWRADLNKLKDHGEYILQNIRTKVGAVHIPQTDSLAQLFDCSESSGFVLVSGERGAGKSSLIRSFADAASENAPIFCLRTEDLDKPHLDNVFSAIGLQSSLADLEAGFALVPKKYLLIESLEKLLELSRTSAFNDLLQFLKKQYGWTVIATCRDYAYQQIVFHYLQPSEINFTSLVLHGFTDEDVQSLCQQHVSLQQLIKNKTLKTFLHSPFYAELAFRVLGNGGRFSPDQGEREFIDAAWDHVIAKEQERENGMPVKRRQTFIDLAVQRAKKMVYGVPEKGFDSEVLLKLEGDNLVRRDTKKHLVSPAHDVFEDWALERYIEEDFQKNLGNQADFLAEIGNEPAITRAFRLWLHQKLRLDEDVEDFVYSVLTGKDVARYWQDETIAAVLQGDNPDEFLRKLKKHLLANEGELLQRFCFILRTACQTPDQRTLPRKDDGKPSILFLKPHGNGWQALICFLFNNKDNFPYTFRPHIAAVLKGWAGLLRADELLPVPAHEVGLLALYLLNDIKKSHGRDDGRKEIIRIIIKTSSAILEEFAALVETDILATSRGTDRPPYADDFCELIFSFIESAFVCAHHPDLLIKLAYSEWFVSEQRHTDGPRFTHPTDRRERFGLHEFNRNFLSASGVTGPFRHLLNHHPAKAIDFIIDICNRAVEKYAHTGYIRHQNDEFSAPVIEQVEIQLNDSATVKQYCSGSFWIAYRGISEVPPLLECALMALENWLIVYTEHVDTIAVERIFDHILRNSNSVMPTAVLASVATGFPNKAGKAALPFLKIPELYSLDRGRFVHERGGRIMFPSLGVEPLADFYTEERRAAALRPWRKEHLETLVTRLQFSKLRETALSAVDKIRSFLPDSKDIRFLLHRIDSRRWKPIQDKKNNKIVFEPEELEPDLEKTQRQTQETMQVCNRFSALFSWADKKFKRESSDHEFYQTWNQALEEAKELHKIFEKESAFFIHHGGVGPIVAAAVFIRDYSNELSKGDLSWCVTLISQTIKSNADTDHYLDLKDVIYHDGSVAAANILPVLLGIIPDDKQLEIKILIVTALTHAEEKVRCMATNGIREHLWQRNTEFAEKYIAGAIKYARFEKENELEARRIYSGASEGREQWLAKKDAFRDQFARGALGNELEQITFATHSSWCILSPCLMIPDGSREPEHVALFSQMLWLFFAVEQNQKKYYQDQDNTLKIDTDISFGFIQRFATYLFPLHSSNFHDYIDLLKTGCETAPGFTYSVLLHIALTSEQQEKKEIYWQLWGQLSETVQQIALKKADDNSSDSQQGEIRKLIRGMLHADTPWQKLDYENQEMTLGKDLLLEFAENAGRNQDVFEALASLLYHFPKIFLEEGIHLLARHQGEVKDNHLISYRDTAFYLENAIQRFLQLDHPGPLPRKMHESCFILLNALVETASSRAYYLREHLIRSRKIL</sequence>
<protein>
    <recommendedName>
        <fullName evidence="3">ATP-binding protein</fullName>
    </recommendedName>
</protein>
<evidence type="ECO:0000313" key="2">
    <source>
        <dbReference type="Proteomes" id="UP000287853"/>
    </source>
</evidence>
<dbReference type="Proteomes" id="UP000287853">
    <property type="component" value="Unassembled WGS sequence"/>
</dbReference>
<keyword evidence="2" id="KW-1185">Reference proteome</keyword>
<dbReference type="EMBL" id="MTKO01000067">
    <property type="protein sequence ID" value="RWX46269.1"/>
    <property type="molecule type" value="Genomic_DNA"/>
</dbReference>
<accession>A0A3S3QJN8</accession>
<name>A0A3S3QJN8_9BACT</name>